<organism evidence="2">
    <name type="scientific">uncultured Solirubrobacteraceae bacterium</name>
    <dbReference type="NCBI Taxonomy" id="1162706"/>
    <lineage>
        <taxon>Bacteria</taxon>
        <taxon>Bacillati</taxon>
        <taxon>Actinomycetota</taxon>
        <taxon>Thermoleophilia</taxon>
        <taxon>Solirubrobacterales</taxon>
        <taxon>Solirubrobacteraceae</taxon>
        <taxon>environmental samples</taxon>
    </lineage>
</organism>
<feature type="compositionally biased region" description="Basic and acidic residues" evidence="1">
    <location>
        <begin position="27"/>
        <end position="39"/>
    </location>
</feature>
<dbReference type="AlphaFoldDB" id="A0A6J4SKI9"/>
<evidence type="ECO:0000313" key="2">
    <source>
        <dbReference type="EMBL" id="CAA9494151.1"/>
    </source>
</evidence>
<proteinExistence type="predicted"/>
<evidence type="ECO:0000256" key="1">
    <source>
        <dbReference type="SAM" id="MobiDB-lite"/>
    </source>
</evidence>
<feature type="compositionally biased region" description="Low complexity" evidence="1">
    <location>
        <begin position="54"/>
        <end position="67"/>
    </location>
</feature>
<reference evidence="2" key="1">
    <citation type="submission" date="2020-02" db="EMBL/GenBank/DDBJ databases">
        <authorList>
            <person name="Meier V. D."/>
        </authorList>
    </citation>
    <scope>NUCLEOTIDE SEQUENCE</scope>
    <source>
        <strain evidence="2">AVDCRST_MAG38</strain>
    </source>
</reference>
<sequence length="266" mass="28997">GRHRPRRDARRARSPGRRGRRRRRGRPAREGDDDRRRGQGADPGVPRHLHLEDPLPGGPEAADAAAHARRLPAVLGLRRAAAADDPAPAARRVPAAAGHPPGARRGARRARGRRRRRADAGRRLATRRRPAPGHLLDPRRGRLLHARAGDRGDRRRPEAGQGARGLRHRLRALAGRRARIRRRRARHRARRDRARALRGGGAQPARLPHLGRARGGAVAADPHAGPALAQSRAPQGGGRGAREPRRGGVAPQAPAARARPAQDRRL</sequence>
<feature type="compositionally biased region" description="Low complexity" evidence="1">
    <location>
        <begin position="80"/>
        <end position="104"/>
    </location>
</feature>
<accession>A0A6J4SKI9</accession>
<feature type="compositionally biased region" description="Basic residues" evidence="1">
    <location>
        <begin position="1"/>
        <end position="26"/>
    </location>
</feature>
<feature type="non-terminal residue" evidence="2">
    <location>
        <position position="1"/>
    </location>
</feature>
<feature type="compositionally biased region" description="Basic and acidic residues" evidence="1">
    <location>
        <begin position="147"/>
        <end position="158"/>
    </location>
</feature>
<dbReference type="EMBL" id="CADCVJ010000228">
    <property type="protein sequence ID" value="CAA9494151.1"/>
    <property type="molecule type" value="Genomic_DNA"/>
</dbReference>
<feature type="compositionally biased region" description="Basic residues" evidence="1">
    <location>
        <begin position="105"/>
        <end position="117"/>
    </location>
</feature>
<feature type="non-terminal residue" evidence="2">
    <location>
        <position position="266"/>
    </location>
</feature>
<protein>
    <submittedName>
        <fullName evidence="2">Uncharacterized protein</fullName>
    </submittedName>
</protein>
<feature type="compositionally biased region" description="Basic residues" evidence="1">
    <location>
        <begin position="165"/>
        <end position="193"/>
    </location>
</feature>
<feature type="region of interest" description="Disordered" evidence="1">
    <location>
        <begin position="80"/>
        <end position="266"/>
    </location>
</feature>
<name>A0A6J4SKI9_9ACTN</name>
<feature type="compositionally biased region" description="Low complexity" evidence="1">
    <location>
        <begin position="247"/>
        <end position="259"/>
    </location>
</feature>
<feature type="region of interest" description="Disordered" evidence="1">
    <location>
        <begin position="1"/>
        <end position="67"/>
    </location>
</feature>
<gene>
    <name evidence="2" type="ORF">AVDCRST_MAG38-2817</name>
</gene>